<feature type="transmembrane region" description="Helical" evidence="5">
    <location>
        <begin position="279"/>
        <end position="304"/>
    </location>
</feature>
<evidence type="ECO:0000256" key="2">
    <source>
        <dbReference type="ARBA" id="ARBA00022692"/>
    </source>
</evidence>
<dbReference type="Pfam" id="PF07690">
    <property type="entry name" value="MFS_1"/>
    <property type="match status" value="1"/>
</dbReference>
<feature type="transmembrane region" description="Helical" evidence="5">
    <location>
        <begin position="480"/>
        <end position="503"/>
    </location>
</feature>
<keyword evidence="8" id="KW-1185">Reference proteome</keyword>
<dbReference type="OrthoDB" id="2241241at2759"/>
<dbReference type="Gene3D" id="1.20.1250.20">
    <property type="entry name" value="MFS general substrate transporter like domains"/>
    <property type="match status" value="2"/>
</dbReference>
<evidence type="ECO:0000259" key="6">
    <source>
        <dbReference type="PROSITE" id="PS50850"/>
    </source>
</evidence>
<keyword evidence="2 5" id="KW-0812">Transmembrane</keyword>
<feature type="transmembrane region" description="Helical" evidence="5">
    <location>
        <begin position="316"/>
        <end position="335"/>
    </location>
</feature>
<name>A0A9Q8UTG5_PASFU</name>
<reference evidence="7" key="2">
    <citation type="journal article" date="2022" name="Microb. Genom.">
        <title>A chromosome-scale genome assembly of the tomato pathogen Cladosporium fulvum reveals a compartmentalized genome architecture and the presence of a dispensable chromosome.</title>
        <authorList>
            <person name="Zaccaron A.Z."/>
            <person name="Chen L.H."/>
            <person name="Samaras A."/>
            <person name="Stergiopoulos I."/>
        </authorList>
    </citation>
    <scope>NUCLEOTIDE SEQUENCE</scope>
    <source>
        <strain evidence="7">Race5_Kim</strain>
    </source>
</reference>
<dbReference type="InterPro" id="IPR011701">
    <property type="entry name" value="MFS"/>
</dbReference>
<feature type="transmembrane region" description="Helical" evidence="5">
    <location>
        <begin position="172"/>
        <end position="193"/>
    </location>
</feature>
<feature type="transmembrane region" description="Helical" evidence="5">
    <location>
        <begin position="83"/>
        <end position="107"/>
    </location>
</feature>
<sequence>MLPSGTKYQLLHTAGSQDVALGPSDSFGLSGIDVIADNDTELRDRKSKTFSEDDDDLELQEMAGAEKSHLDATAWSSTTRRHFIIGLVIMIVVGGLEGSMAGSFSTYALSGLNKLSEEGTLDVASSVISVVLKLPFAKASDVLGRAETYAFAVSLYVVAYIVETFAGSFNTFALGAAVYTAGAAGTHVLTFVLIADFTSMRNRGLAANAFFLPSLLTPAVSGILVDKVVNGIGWRWGYALLAIFYPAGACFLVMTLFRRQREARKAGAVVKKKISFRDFALQVDLGGLVLLTLGLAMVLVPITLSSKSSGHWKTGWVPALFVLGITLLLCGWQYERRIARHPAVPGSYFKLPAIAATLSVAILDAIGYTVTHTYLFPWSVAAHDLSPRDATYLKHASGVGQVILGLALMHRMRAYKWLAVFGSIVRLIGYGLMTRLRTNNSTLFELFIGQIIQGAGSGIIETTMIVASQIVVPHADVARITAMIAMSLHLGGGIGSAIAGGIYTSSFKDRLRFRLGSGVGEDVIESVYDSITGTLPEWGSVQRVAVNAAYSDVIGYMTWVALVMCFPVVFLLAFVMPNNKLGDGKDLASEKTAVDADELNDVPLRTAQIAA</sequence>
<feature type="transmembrane region" description="Helical" evidence="5">
    <location>
        <begin position="236"/>
        <end position="258"/>
    </location>
</feature>
<evidence type="ECO:0000313" key="7">
    <source>
        <dbReference type="EMBL" id="UJO21762.1"/>
    </source>
</evidence>
<dbReference type="PANTHER" id="PTHR23501:SF200">
    <property type="entry name" value="TRANSPORTER, PUTATIVE (AFU_ORTHOLOGUE AFUA_3G01360)-RELATED"/>
    <property type="match status" value="1"/>
</dbReference>
<evidence type="ECO:0000256" key="4">
    <source>
        <dbReference type="ARBA" id="ARBA00023136"/>
    </source>
</evidence>
<dbReference type="AlphaFoldDB" id="A0A9Q8UTG5"/>
<dbReference type="GO" id="GO:0005886">
    <property type="term" value="C:plasma membrane"/>
    <property type="evidence" value="ECO:0007669"/>
    <property type="project" value="TreeGrafter"/>
</dbReference>
<keyword evidence="3 5" id="KW-1133">Transmembrane helix</keyword>
<feature type="transmembrane region" description="Helical" evidence="5">
    <location>
        <begin position="553"/>
        <end position="575"/>
    </location>
</feature>
<dbReference type="GO" id="GO:0015343">
    <property type="term" value="F:siderophore-iron transmembrane transporter activity"/>
    <property type="evidence" value="ECO:0007669"/>
    <property type="project" value="TreeGrafter"/>
</dbReference>
<dbReference type="GeneID" id="71988984"/>
<accession>A0A9Q8UTG5</accession>
<dbReference type="InterPro" id="IPR036259">
    <property type="entry name" value="MFS_trans_sf"/>
</dbReference>
<feature type="transmembrane region" description="Helical" evidence="5">
    <location>
        <begin position="415"/>
        <end position="434"/>
    </location>
</feature>
<reference evidence="7" key="1">
    <citation type="submission" date="2021-12" db="EMBL/GenBank/DDBJ databases">
        <authorList>
            <person name="Zaccaron A."/>
            <person name="Stergiopoulos I."/>
        </authorList>
    </citation>
    <scope>NUCLEOTIDE SEQUENCE</scope>
    <source>
        <strain evidence="7">Race5_Kim</strain>
    </source>
</reference>
<evidence type="ECO:0000256" key="1">
    <source>
        <dbReference type="ARBA" id="ARBA00004141"/>
    </source>
</evidence>
<evidence type="ECO:0000313" key="8">
    <source>
        <dbReference type="Proteomes" id="UP000756132"/>
    </source>
</evidence>
<gene>
    <name evidence="7" type="ORF">CLAFUR5_09106</name>
</gene>
<proteinExistence type="predicted"/>
<organism evidence="7 8">
    <name type="scientific">Passalora fulva</name>
    <name type="common">Tomato leaf mold</name>
    <name type="synonym">Cladosporium fulvum</name>
    <dbReference type="NCBI Taxonomy" id="5499"/>
    <lineage>
        <taxon>Eukaryota</taxon>
        <taxon>Fungi</taxon>
        <taxon>Dikarya</taxon>
        <taxon>Ascomycota</taxon>
        <taxon>Pezizomycotina</taxon>
        <taxon>Dothideomycetes</taxon>
        <taxon>Dothideomycetidae</taxon>
        <taxon>Mycosphaerellales</taxon>
        <taxon>Mycosphaerellaceae</taxon>
        <taxon>Fulvia</taxon>
    </lineage>
</organism>
<feature type="domain" description="Major facilitator superfamily (MFS) profile" evidence="6">
    <location>
        <begin position="74"/>
        <end position="580"/>
    </location>
</feature>
<feature type="transmembrane region" description="Helical" evidence="5">
    <location>
        <begin position="347"/>
        <end position="370"/>
    </location>
</feature>
<dbReference type="KEGG" id="ffu:CLAFUR5_09106"/>
<evidence type="ECO:0000256" key="3">
    <source>
        <dbReference type="ARBA" id="ARBA00022989"/>
    </source>
</evidence>
<dbReference type="PROSITE" id="PS50850">
    <property type="entry name" value="MFS"/>
    <property type="match status" value="1"/>
</dbReference>
<comment type="subcellular location">
    <subcellularLocation>
        <location evidence="1">Membrane</location>
        <topology evidence="1">Multi-pass membrane protein</topology>
    </subcellularLocation>
</comment>
<feature type="transmembrane region" description="Helical" evidence="5">
    <location>
        <begin position="205"/>
        <end position="224"/>
    </location>
</feature>
<dbReference type="EMBL" id="CP090171">
    <property type="protein sequence ID" value="UJO21762.1"/>
    <property type="molecule type" value="Genomic_DNA"/>
</dbReference>
<dbReference type="PANTHER" id="PTHR23501">
    <property type="entry name" value="MAJOR FACILITATOR SUPERFAMILY"/>
    <property type="match status" value="1"/>
</dbReference>
<dbReference type="RefSeq" id="XP_047766128.1">
    <property type="nucleotide sequence ID" value="XM_047908254.1"/>
</dbReference>
<keyword evidence="4 5" id="KW-0472">Membrane</keyword>
<dbReference type="SUPFAM" id="SSF103473">
    <property type="entry name" value="MFS general substrate transporter"/>
    <property type="match status" value="1"/>
</dbReference>
<dbReference type="Proteomes" id="UP000756132">
    <property type="component" value="Chromosome 9"/>
</dbReference>
<dbReference type="InterPro" id="IPR020846">
    <property type="entry name" value="MFS_dom"/>
</dbReference>
<feature type="transmembrane region" description="Helical" evidence="5">
    <location>
        <begin position="446"/>
        <end position="468"/>
    </location>
</feature>
<evidence type="ECO:0000256" key="5">
    <source>
        <dbReference type="SAM" id="Phobius"/>
    </source>
</evidence>
<protein>
    <submittedName>
        <fullName evidence="7">MFS siderochrome iron transporter C</fullName>
    </submittedName>
</protein>